<comment type="caution">
    <text evidence="2">The sequence shown here is derived from an EMBL/GenBank/DDBJ whole genome shotgun (WGS) entry which is preliminary data.</text>
</comment>
<reference evidence="2" key="2">
    <citation type="submission" date="2023-06" db="EMBL/GenBank/DDBJ databases">
        <authorList>
            <person name="Ma L."/>
            <person name="Liu K.-W."/>
            <person name="Li Z."/>
            <person name="Hsiao Y.-Y."/>
            <person name="Qi Y."/>
            <person name="Fu T."/>
            <person name="Tang G."/>
            <person name="Zhang D."/>
            <person name="Sun W.-H."/>
            <person name="Liu D.-K."/>
            <person name="Li Y."/>
            <person name="Chen G.-Z."/>
            <person name="Liu X.-D."/>
            <person name="Liao X.-Y."/>
            <person name="Jiang Y.-T."/>
            <person name="Yu X."/>
            <person name="Hao Y."/>
            <person name="Huang J."/>
            <person name="Zhao X.-W."/>
            <person name="Ke S."/>
            <person name="Chen Y.-Y."/>
            <person name="Wu W.-L."/>
            <person name="Hsu J.-L."/>
            <person name="Lin Y.-F."/>
            <person name="Huang M.-D."/>
            <person name="Li C.-Y."/>
            <person name="Huang L."/>
            <person name="Wang Z.-W."/>
            <person name="Zhao X."/>
            <person name="Zhong W.-Y."/>
            <person name="Peng D.-H."/>
            <person name="Ahmad S."/>
            <person name="Lan S."/>
            <person name="Zhang J.-S."/>
            <person name="Tsai W.-C."/>
            <person name="Van De Peer Y."/>
            <person name="Liu Z.-J."/>
        </authorList>
    </citation>
    <scope>NUCLEOTIDE SEQUENCE</scope>
    <source>
        <strain evidence="2">CP</strain>
        <tissue evidence="2">Leaves</tissue>
    </source>
</reference>
<accession>A0AAV9FVA7</accession>
<keyword evidence="3" id="KW-1185">Reference proteome</keyword>
<feature type="region of interest" description="Disordered" evidence="1">
    <location>
        <begin position="1"/>
        <end position="60"/>
    </location>
</feature>
<evidence type="ECO:0000313" key="2">
    <source>
        <dbReference type="EMBL" id="KAK1326933.1"/>
    </source>
</evidence>
<dbReference type="EMBL" id="JAUJYO010000001">
    <property type="protein sequence ID" value="KAK1326933.1"/>
    <property type="molecule type" value="Genomic_DNA"/>
</dbReference>
<feature type="compositionally biased region" description="Basic and acidic residues" evidence="1">
    <location>
        <begin position="1"/>
        <end position="26"/>
    </location>
</feature>
<dbReference type="AlphaFoldDB" id="A0AAV9FVA7"/>
<evidence type="ECO:0000256" key="1">
    <source>
        <dbReference type="SAM" id="MobiDB-lite"/>
    </source>
</evidence>
<name>A0AAV9FVA7_ACOCL</name>
<organism evidence="2 3">
    <name type="scientific">Acorus calamus</name>
    <name type="common">Sweet flag</name>
    <dbReference type="NCBI Taxonomy" id="4465"/>
    <lineage>
        <taxon>Eukaryota</taxon>
        <taxon>Viridiplantae</taxon>
        <taxon>Streptophyta</taxon>
        <taxon>Embryophyta</taxon>
        <taxon>Tracheophyta</taxon>
        <taxon>Spermatophyta</taxon>
        <taxon>Magnoliopsida</taxon>
        <taxon>Liliopsida</taxon>
        <taxon>Acoraceae</taxon>
        <taxon>Acorus</taxon>
    </lineage>
</organism>
<proteinExistence type="predicted"/>
<sequence>MDIKEEAAQESSPKDENEGEKVEETHVVLIGERIPEQSFLENEKEEIHDTKDASEIDNPYGKVKDSIEFIKHETIESFQGNEKESNQLEETTPEINRGQSYATDIQDIGEINISNEEVEKRLGTPCNLK</sequence>
<protein>
    <submittedName>
        <fullName evidence="2">Uncharacterized protein</fullName>
    </submittedName>
</protein>
<reference evidence="2" key="1">
    <citation type="journal article" date="2023" name="Nat. Commun.">
        <title>Diploid and tetraploid genomes of Acorus and the evolution of monocots.</title>
        <authorList>
            <person name="Ma L."/>
            <person name="Liu K.W."/>
            <person name="Li Z."/>
            <person name="Hsiao Y.Y."/>
            <person name="Qi Y."/>
            <person name="Fu T."/>
            <person name="Tang G.D."/>
            <person name="Zhang D."/>
            <person name="Sun W.H."/>
            <person name="Liu D.K."/>
            <person name="Li Y."/>
            <person name="Chen G.Z."/>
            <person name="Liu X.D."/>
            <person name="Liao X.Y."/>
            <person name="Jiang Y.T."/>
            <person name="Yu X."/>
            <person name="Hao Y."/>
            <person name="Huang J."/>
            <person name="Zhao X.W."/>
            <person name="Ke S."/>
            <person name="Chen Y.Y."/>
            <person name="Wu W.L."/>
            <person name="Hsu J.L."/>
            <person name="Lin Y.F."/>
            <person name="Huang M.D."/>
            <person name="Li C.Y."/>
            <person name="Huang L."/>
            <person name="Wang Z.W."/>
            <person name="Zhao X."/>
            <person name="Zhong W.Y."/>
            <person name="Peng D.H."/>
            <person name="Ahmad S."/>
            <person name="Lan S."/>
            <person name="Zhang J.S."/>
            <person name="Tsai W.C."/>
            <person name="Van de Peer Y."/>
            <person name="Liu Z.J."/>
        </authorList>
    </citation>
    <scope>NUCLEOTIDE SEQUENCE</scope>
    <source>
        <strain evidence="2">CP</strain>
    </source>
</reference>
<dbReference type="Proteomes" id="UP001180020">
    <property type="component" value="Unassembled WGS sequence"/>
</dbReference>
<gene>
    <name evidence="2" type="ORF">QJS10_CPA01g02246</name>
</gene>
<evidence type="ECO:0000313" key="3">
    <source>
        <dbReference type="Proteomes" id="UP001180020"/>
    </source>
</evidence>
<feature type="compositionally biased region" description="Basic and acidic residues" evidence="1">
    <location>
        <begin position="41"/>
        <end position="54"/>
    </location>
</feature>